<evidence type="ECO:0000256" key="1">
    <source>
        <dbReference type="SAM" id="SignalP"/>
    </source>
</evidence>
<feature type="domain" description="DUF306" evidence="2">
    <location>
        <begin position="161"/>
        <end position="276"/>
    </location>
</feature>
<name>A0AAU2A3Y5_9ACTN</name>
<evidence type="ECO:0000313" key="3">
    <source>
        <dbReference type="EMBL" id="WTT18577.1"/>
    </source>
</evidence>
<dbReference type="PROSITE" id="PS51257">
    <property type="entry name" value="PROKAR_LIPOPROTEIN"/>
    <property type="match status" value="1"/>
</dbReference>
<dbReference type="Gene3D" id="2.40.128.270">
    <property type="match status" value="2"/>
</dbReference>
<dbReference type="InterPro" id="IPR053147">
    <property type="entry name" value="Hsp_HslJ-like"/>
</dbReference>
<keyword evidence="1" id="KW-0732">Signal</keyword>
<feature type="chain" id="PRO_5043737515" evidence="1">
    <location>
        <begin position="24"/>
        <end position="282"/>
    </location>
</feature>
<protein>
    <submittedName>
        <fullName evidence="3">META domain-containing protein</fullName>
    </submittedName>
</protein>
<gene>
    <name evidence="3" type="ORF">OHA22_25140</name>
</gene>
<feature type="domain" description="DUF306" evidence="2">
    <location>
        <begin position="44"/>
        <end position="154"/>
    </location>
</feature>
<accession>A0AAU2A3Y5</accession>
<organism evidence="3">
    <name type="scientific">Streptomyces sp. NBC_00093</name>
    <dbReference type="NCBI Taxonomy" id="2975649"/>
    <lineage>
        <taxon>Bacteria</taxon>
        <taxon>Bacillati</taxon>
        <taxon>Actinomycetota</taxon>
        <taxon>Actinomycetes</taxon>
        <taxon>Kitasatosporales</taxon>
        <taxon>Streptomycetaceae</taxon>
        <taxon>Streptomyces</taxon>
    </lineage>
</organism>
<dbReference type="PANTHER" id="PTHR35535">
    <property type="entry name" value="HEAT SHOCK PROTEIN HSLJ"/>
    <property type="match status" value="1"/>
</dbReference>
<dbReference type="InterPro" id="IPR005184">
    <property type="entry name" value="DUF306_Meta_HslJ"/>
</dbReference>
<dbReference type="PANTHER" id="PTHR35535:SF2">
    <property type="entry name" value="DUF306 DOMAIN-CONTAINING PROTEIN"/>
    <property type="match status" value="1"/>
</dbReference>
<sequence>MKTQRLTSLSLGLLTLTVLPLAAACGSEKDSGGSQTVGTGSGTADVTGVHWTVDDLTVDGKKSQAPASAWLKIAKNGEVSGNLGCNGFGAKATVDGDEISLGQFLSTDMACASMGFENTLTKALKDGTLTAKGTESAKNAQQLTLTTKTGDTIHLTEEKAAALYGTKWTITTLGAGSNGDSDSAAVSPLPSGADAYLVLDQKKGTVSGKAGCNNVSADATVSDGTITFGSPSTTRRMCDGSLMEAEKTLLGLFDGKATYKIDHRSMTLTSADGTTVSATAAD</sequence>
<dbReference type="Pfam" id="PF03724">
    <property type="entry name" value="META"/>
    <property type="match status" value="2"/>
</dbReference>
<dbReference type="EMBL" id="CP108222">
    <property type="protein sequence ID" value="WTT18577.1"/>
    <property type="molecule type" value="Genomic_DNA"/>
</dbReference>
<dbReference type="AlphaFoldDB" id="A0AAU2A3Y5"/>
<reference evidence="3" key="1">
    <citation type="submission" date="2022-10" db="EMBL/GenBank/DDBJ databases">
        <title>The complete genomes of actinobacterial strains from the NBC collection.</title>
        <authorList>
            <person name="Joergensen T.S."/>
            <person name="Alvarez Arevalo M."/>
            <person name="Sterndorff E.B."/>
            <person name="Faurdal D."/>
            <person name="Vuksanovic O."/>
            <person name="Mourched A.-S."/>
            <person name="Charusanti P."/>
            <person name="Shaw S."/>
            <person name="Blin K."/>
            <person name="Weber T."/>
        </authorList>
    </citation>
    <scope>NUCLEOTIDE SEQUENCE</scope>
    <source>
        <strain evidence="3">NBC_00093</strain>
    </source>
</reference>
<feature type="signal peptide" evidence="1">
    <location>
        <begin position="1"/>
        <end position="23"/>
    </location>
</feature>
<proteinExistence type="predicted"/>
<dbReference type="InterPro" id="IPR038670">
    <property type="entry name" value="HslJ-like_sf"/>
</dbReference>
<evidence type="ECO:0000259" key="2">
    <source>
        <dbReference type="Pfam" id="PF03724"/>
    </source>
</evidence>